<evidence type="ECO:0000313" key="2">
    <source>
        <dbReference type="Proteomes" id="UP000242188"/>
    </source>
</evidence>
<reference evidence="1 2" key="1">
    <citation type="journal article" date="2017" name="Nat. Ecol. Evol.">
        <title>Scallop genome provides insights into evolution of bilaterian karyotype and development.</title>
        <authorList>
            <person name="Wang S."/>
            <person name="Zhang J."/>
            <person name="Jiao W."/>
            <person name="Li J."/>
            <person name="Xun X."/>
            <person name="Sun Y."/>
            <person name="Guo X."/>
            <person name="Huan P."/>
            <person name="Dong B."/>
            <person name="Zhang L."/>
            <person name="Hu X."/>
            <person name="Sun X."/>
            <person name="Wang J."/>
            <person name="Zhao C."/>
            <person name="Wang Y."/>
            <person name="Wang D."/>
            <person name="Huang X."/>
            <person name="Wang R."/>
            <person name="Lv J."/>
            <person name="Li Y."/>
            <person name="Zhang Z."/>
            <person name="Liu B."/>
            <person name="Lu W."/>
            <person name="Hui Y."/>
            <person name="Liang J."/>
            <person name="Zhou Z."/>
            <person name="Hou R."/>
            <person name="Li X."/>
            <person name="Liu Y."/>
            <person name="Li H."/>
            <person name="Ning X."/>
            <person name="Lin Y."/>
            <person name="Zhao L."/>
            <person name="Xing Q."/>
            <person name="Dou J."/>
            <person name="Li Y."/>
            <person name="Mao J."/>
            <person name="Guo H."/>
            <person name="Dou H."/>
            <person name="Li T."/>
            <person name="Mu C."/>
            <person name="Jiang W."/>
            <person name="Fu Q."/>
            <person name="Fu X."/>
            <person name="Miao Y."/>
            <person name="Liu J."/>
            <person name="Yu Q."/>
            <person name="Li R."/>
            <person name="Liao H."/>
            <person name="Li X."/>
            <person name="Kong Y."/>
            <person name="Jiang Z."/>
            <person name="Chourrout D."/>
            <person name="Li R."/>
            <person name="Bao Z."/>
        </authorList>
    </citation>
    <scope>NUCLEOTIDE SEQUENCE [LARGE SCALE GENOMIC DNA]</scope>
    <source>
        <strain evidence="1 2">PY_sf001</strain>
    </source>
</reference>
<keyword evidence="2" id="KW-1185">Reference proteome</keyword>
<protein>
    <submittedName>
        <fullName evidence="1">Uncharacterized protein</fullName>
    </submittedName>
</protein>
<accession>A0A210QRW2</accession>
<dbReference type="EMBL" id="NEDP02002247">
    <property type="protein sequence ID" value="OWF51474.1"/>
    <property type="molecule type" value="Genomic_DNA"/>
</dbReference>
<sequence length="99" mass="11594">MKVLKTANQEKRILLAWWWSEGIASSYWKHWIVCEDHFDSSVWVKCLLRKGGDGCQECDSGNDRHAGIEGVTDTREQMWKGRKQTNSYDIYTFISHQVI</sequence>
<evidence type="ECO:0000313" key="1">
    <source>
        <dbReference type="EMBL" id="OWF51474.1"/>
    </source>
</evidence>
<proteinExistence type="predicted"/>
<comment type="caution">
    <text evidence="1">The sequence shown here is derived from an EMBL/GenBank/DDBJ whole genome shotgun (WGS) entry which is preliminary data.</text>
</comment>
<organism evidence="1 2">
    <name type="scientific">Mizuhopecten yessoensis</name>
    <name type="common">Japanese scallop</name>
    <name type="synonym">Patinopecten yessoensis</name>
    <dbReference type="NCBI Taxonomy" id="6573"/>
    <lineage>
        <taxon>Eukaryota</taxon>
        <taxon>Metazoa</taxon>
        <taxon>Spiralia</taxon>
        <taxon>Lophotrochozoa</taxon>
        <taxon>Mollusca</taxon>
        <taxon>Bivalvia</taxon>
        <taxon>Autobranchia</taxon>
        <taxon>Pteriomorphia</taxon>
        <taxon>Pectinida</taxon>
        <taxon>Pectinoidea</taxon>
        <taxon>Pectinidae</taxon>
        <taxon>Mizuhopecten</taxon>
    </lineage>
</organism>
<gene>
    <name evidence="1" type="ORF">KP79_PYT17840</name>
</gene>
<dbReference type="Proteomes" id="UP000242188">
    <property type="component" value="Unassembled WGS sequence"/>
</dbReference>
<dbReference type="AlphaFoldDB" id="A0A210QRW2"/>
<name>A0A210QRW2_MIZYE</name>